<organism evidence="2 3">
    <name type="scientific">Glossina pallidipes</name>
    <name type="common">Tsetse fly</name>
    <dbReference type="NCBI Taxonomy" id="7398"/>
    <lineage>
        <taxon>Eukaryota</taxon>
        <taxon>Metazoa</taxon>
        <taxon>Ecdysozoa</taxon>
        <taxon>Arthropoda</taxon>
        <taxon>Hexapoda</taxon>
        <taxon>Insecta</taxon>
        <taxon>Pterygota</taxon>
        <taxon>Neoptera</taxon>
        <taxon>Endopterygota</taxon>
        <taxon>Diptera</taxon>
        <taxon>Brachycera</taxon>
        <taxon>Muscomorpha</taxon>
        <taxon>Hippoboscoidea</taxon>
        <taxon>Glossinidae</taxon>
        <taxon>Glossina</taxon>
    </lineage>
</organism>
<dbReference type="AlphaFoldDB" id="A0A1A9ZPU1"/>
<protein>
    <submittedName>
        <fullName evidence="2">Uncharacterized protein</fullName>
    </submittedName>
</protein>
<dbReference type="Proteomes" id="UP000092445">
    <property type="component" value="Unassembled WGS sequence"/>
</dbReference>
<accession>A0A1A9ZPU1</accession>
<dbReference type="VEuPathDB" id="VectorBase:GPAI021271"/>
<dbReference type="EnsemblMetazoa" id="GPAI021271-RA">
    <property type="protein sequence ID" value="GPAI021271-PA"/>
    <property type="gene ID" value="GPAI021271"/>
</dbReference>
<keyword evidence="3" id="KW-1185">Reference proteome</keyword>
<feature type="transmembrane region" description="Helical" evidence="1">
    <location>
        <begin position="84"/>
        <end position="105"/>
    </location>
</feature>
<evidence type="ECO:0000313" key="3">
    <source>
        <dbReference type="Proteomes" id="UP000092445"/>
    </source>
</evidence>
<keyword evidence="1" id="KW-0472">Membrane</keyword>
<keyword evidence="1" id="KW-1133">Transmembrane helix</keyword>
<proteinExistence type="predicted"/>
<keyword evidence="1" id="KW-0812">Transmembrane</keyword>
<name>A0A1A9ZPU1_GLOPL</name>
<feature type="transmembrane region" description="Helical" evidence="1">
    <location>
        <begin position="34"/>
        <end position="54"/>
    </location>
</feature>
<sequence>MSIKVVSVSYEQNLFTLFITRKHGVTKVVVDNEVAIRVVISISVVVLVAALIVFDVVVTHNNFDLDIVKCKEKPDTGLCEDKLLSHRCVILIALCLLWTFDKYFLYQIHIR</sequence>
<evidence type="ECO:0000256" key="1">
    <source>
        <dbReference type="SAM" id="Phobius"/>
    </source>
</evidence>
<reference evidence="2" key="2">
    <citation type="submission" date="2020-05" db="UniProtKB">
        <authorList>
            <consortium name="EnsemblMetazoa"/>
        </authorList>
    </citation>
    <scope>IDENTIFICATION</scope>
    <source>
        <strain evidence="2">IAEA</strain>
    </source>
</reference>
<evidence type="ECO:0000313" key="2">
    <source>
        <dbReference type="EnsemblMetazoa" id="GPAI021271-PA"/>
    </source>
</evidence>
<reference evidence="3" key="1">
    <citation type="submission" date="2014-03" db="EMBL/GenBank/DDBJ databases">
        <authorList>
            <person name="Aksoy S."/>
            <person name="Warren W."/>
            <person name="Wilson R.K."/>
        </authorList>
    </citation>
    <scope>NUCLEOTIDE SEQUENCE [LARGE SCALE GENOMIC DNA]</scope>
    <source>
        <strain evidence="3">IAEA</strain>
    </source>
</reference>